<reference evidence="1 2" key="1">
    <citation type="submission" date="2016-02" db="EMBL/GenBank/DDBJ databases">
        <title>Ulvibacter sp. LPB0005, isolated from Thais luteostoma.</title>
        <authorList>
            <person name="Shin S.-K."/>
            <person name="Yi H."/>
        </authorList>
    </citation>
    <scope>NUCLEOTIDE SEQUENCE [LARGE SCALE GENOMIC DNA]</scope>
    <source>
        <strain evidence="1 2">LPB0005</strain>
    </source>
</reference>
<organism evidence="1 2">
    <name type="scientific">Cochleicola gelatinilyticus</name>
    <dbReference type="NCBI Taxonomy" id="1763537"/>
    <lineage>
        <taxon>Bacteria</taxon>
        <taxon>Pseudomonadati</taxon>
        <taxon>Bacteroidota</taxon>
        <taxon>Flavobacteriia</taxon>
        <taxon>Flavobacteriales</taxon>
        <taxon>Flavobacteriaceae</taxon>
        <taxon>Cochleicola</taxon>
    </lineage>
</organism>
<protein>
    <submittedName>
        <fullName evidence="1">Uncharacterized protein</fullName>
    </submittedName>
</protein>
<name>A0A167HRC6_9FLAO</name>
<dbReference type="OrthoDB" id="880459at2"/>
<evidence type="ECO:0000313" key="2">
    <source>
        <dbReference type="Proteomes" id="UP000077013"/>
    </source>
</evidence>
<dbReference type="STRING" id="1763537.ULVI_09895"/>
<evidence type="ECO:0000313" key="1">
    <source>
        <dbReference type="EMBL" id="OAB78883.1"/>
    </source>
</evidence>
<gene>
    <name evidence="1" type="ORF">ULVI_09895</name>
</gene>
<keyword evidence="2" id="KW-1185">Reference proteome</keyword>
<dbReference type="RefSeq" id="WP_068592311.1">
    <property type="nucleotide sequence ID" value="NZ_LRXL01000037.1"/>
</dbReference>
<dbReference type="AlphaFoldDB" id="A0A167HRC6"/>
<proteinExistence type="predicted"/>
<dbReference type="EMBL" id="LRXL01000037">
    <property type="protein sequence ID" value="OAB78883.1"/>
    <property type="molecule type" value="Genomic_DNA"/>
</dbReference>
<comment type="caution">
    <text evidence="1">The sequence shown here is derived from an EMBL/GenBank/DDBJ whole genome shotgun (WGS) entry which is preliminary data.</text>
</comment>
<sequence>MKFLLFLFLVIAANGCTQTDVQTIEYTEITRGSYYTITATESSITVVKNRDASDPLKVPMKASDWEELTDLLSDIELASIPSLDVPSKAHQFDGAALTNIKVLTLDEEIVSPTFDDNNPPSRLKPIIDKLTELANAAK</sequence>
<accession>A0A167HRC6</accession>
<dbReference type="Proteomes" id="UP000077013">
    <property type="component" value="Unassembled WGS sequence"/>
</dbReference>